<protein>
    <recommendedName>
        <fullName evidence="4">Permease</fullName>
    </recommendedName>
</protein>
<keyword evidence="1" id="KW-1133">Transmembrane helix</keyword>
<feature type="transmembrane region" description="Helical" evidence="1">
    <location>
        <begin position="37"/>
        <end position="54"/>
    </location>
</feature>
<keyword evidence="3" id="KW-1185">Reference proteome</keyword>
<accession>A0ABX1DZQ7</accession>
<evidence type="ECO:0008006" key="4">
    <source>
        <dbReference type="Google" id="ProtNLM"/>
    </source>
</evidence>
<dbReference type="RefSeq" id="WP_168028058.1">
    <property type="nucleotide sequence ID" value="NZ_JAAVNE010000006.1"/>
</dbReference>
<evidence type="ECO:0000313" key="2">
    <source>
        <dbReference type="EMBL" id="NKC30356.1"/>
    </source>
</evidence>
<organism evidence="2 3">
    <name type="scientific">Falsiroseomonas selenitidurans</name>
    <dbReference type="NCBI Taxonomy" id="2716335"/>
    <lineage>
        <taxon>Bacteria</taxon>
        <taxon>Pseudomonadati</taxon>
        <taxon>Pseudomonadota</taxon>
        <taxon>Alphaproteobacteria</taxon>
        <taxon>Acetobacterales</taxon>
        <taxon>Roseomonadaceae</taxon>
        <taxon>Falsiroseomonas</taxon>
    </lineage>
</organism>
<dbReference type="Proteomes" id="UP000787635">
    <property type="component" value="Unassembled WGS sequence"/>
</dbReference>
<keyword evidence="1" id="KW-0812">Transmembrane</keyword>
<comment type="caution">
    <text evidence="2">The sequence shown here is derived from an EMBL/GenBank/DDBJ whole genome shotgun (WGS) entry which is preliminary data.</text>
</comment>
<keyword evidence="1" id="KW-0472">Membrane</keyword>
<dbReference type="EMBL" id="JAAVNE010000006">
    <property type="protein sequence ID" value="NKC30356.1"/>
    <property type="molecule type" value="Genomic_DNA"/>
</dbReference>
<sequence>MFTALRLPLAASTAALVLANLVPLGGALLGIWSSYELVLLFWAENLIIGGLQLLRMASALVLRQRFIMLFLIPFFTVHYGGFALGHGVFVATLMGPRGGSLADATALLLSPEGLLWACVALAASHALSFVVNFLGEGEWRRADDKGLMVEPYGRVVLLHLVIILGGMLSLALGEPTAILALLVVAKTLLDLKLHLKAHQAGPTPPA</sequence>
<proteinExistence type="predicted"/>
<gene>
    <name evidence="2" type="ORF">HEQ75_05745</name>
</gene>
<feature type="transmembrane region" description="Helical" evidence="1">
    <location>
        <begin position="114"/>
        <end position="135"/>
    </location>
</feature>
<dbReference type="InterPro" id="IPR045466">
    <property type="entry name" value="DUF6498"/>
</dbReference>
<name>A0ABX1DZQ7_9PROT</name>
<evidence type="ECO:0000313" key="3">
    <source>
        <dbReference type="Proteomes" id="UP000787635"/>
    </source>
</evidence>
<dbReference type="Pfam" id="PF20108">
    <property type="entry name" value="DUF6498"/>
    <property type="match status" value="1"/>
</dbReference>
<feature type="transmembrane region" description="Helical" evidence="1">
    <location>
        <begin position="66"/>
        <end position="94"/>
    </location>
</feature>
<feature type="transmembrane region" description="Helical" evidence="1">
    <location>
        <begin position="156"/>
        <end position="185"/>
    </location>
</feature>
<evidence type="ECO:0000256" key="1">
    <source>
        <dbReference type="SAM" id="Phobius"/>
    </source>
</evidence>
<reference evidence="2 3" key="1">
    <citation type="submission" date="2020-03" db="EMBL/GenBank/DDBJ databases">
        <title>Roseomonas selenitidurans sp. nov. isolated from urban soil.</title>
        <authorList>
            <person name="Liu H."/>
        </authorList>
    </citation>
    <scope>NUCLEOTIDE SEQUENCE [LARGE SCALE GENOMIC DNA]</scope>
    <source>
        <strain evidence="2 3">BU-1</strain>
    </source>
</reference>